<organism evidence="2 3">
    <name type="scientific">Deinococcus multiflagellatus</name>
    <dbReference type="NCBI Taxonomy" id="1656887"/>
    <lineage>
        <taxon>Bacteria</taxon>
        <taxon>Thermotogati</taxon>
        <taxon>Deinococcota</taxon>
        <taxon>Deinococci</taxon>
        <taxon>Deinococcales</taxon>
        <taxon>Deinococcaceae</taxon>
        <taxon>Deinococcus</taxon>
    </lineage>
</organism>
<dbReference type="RefSeq" id="WP_224607084.1">
    <property type="nucleotide sequence ID" value="NZ_JAIQXV010000005.1"/>
</dbReference>
<name>A0ABW1ZK95_9DEIO</name>
<proteinExistence type="predicted"/>
<keyword evidence="1" id="KW-0812">Transmembrane</keyword>
<protein>
    <submittedName>
        <fullName evidence="2">Uncharacterized protein</fullName>
    </submittedName>
</protein>
<sequence>MNIFSPLLLLGFLLLGTLPLGLIAALFVVRGTRAWLWRLLLLLALALDLWLLSALWRVASTFTLD</sequence>
<evidence type="ECO:0000256" key="1">
    <source>
        <dbReference type="SAM" id="Phobius"/>
    </source>
</evidence>
<accession>A0ABW1ZK95</accession>
<keyword evidence="1" id="KW-1133">Transmembrane helix</keyword>
<evidence type="ECO:0000313" key="3">
    <source>
        <dbReference type="Proteomes" id="UP001596317"/>
    </source>
</evidence>
<gene>
    <name evidence="2" type="ORF">ACFP90_13500</name>
</gene>
<evidence type="ECO:0000313" key="2">
    <source>
        <dbReference type="EMBL" id="MFC6661243.1"/>
    </source>
</evidence>
<dbReference type="EMBL" id="JBHSWB010000001">
    <property type="protein sequence ID" value="MFC6661243.1"/>
    <property type="molecule type" value="Genomic_DNA"/>
</dbReference>
<dbReference type="Proteomes" id="UP001596317">
    <property type="component" value="Unassembled WGS sequence"/>
</dbReference>
<feature type="transmembrane region" description="Helical" evidence="1">
    <location>
        <begin position="7"/>
        <end position="29"/>
    </location>
</feature>
<keyword evidence="1" id="KW-0472">Membrane</keyword>
<feature type="transmembrane region" description="Helical" evidence="1">
    <location>
        <begin position="35"/>
        <end position="56"/>
    </location>
</feature>
<comment type="caution">
    <text evidence="2">The sequence shown here is derived from an EMBL/GenBank/DDBJ whole genome shotgun (WGS) entry which is preliminary data.</text>
</comment>
<reference evidence="3" key="1">
    <citation type="journal article" date="2019" name="Int. J. Syst. Evol. Microbiol.">
        <title>The Global Catalogue of Microorganisms (GCM) 10K type strain sequencing project: providing services to taxonomists for standard genome sequencing and annotation.</title>
        <authorList>
            <consortium name="The Broad Institute Genomics Platform"/>
            <consortium name="The Broad Institute Genome Sequencing Center for Infectious Disease"/>
            <person name="Wu L."/>
            <person name="Ma J."/>
        </authorList>
    </citation>
    <scope>NUCLEOTIDE SEQUENCE [LARGE SCALE GENOMIC DNA]</scope>
    <source>
        <strain evidence="3">CCUG 63830</strain>
    </source>
</reference>
<keyword evidence="3" id="KW-1185">Reference proteome</keyword>